<sequence length="262" mass="26863">MTTDEGRLAIVTGAGTGIGRAIAVKLAHDGYTCLLAGRRKDPLEETAELLRDDGGQADTVAADVSTDDGRALILAAADARPEPLQALVNNAGGSNLAPLLAPVLSDWRANLALILEASEFLSVECIRRMRETGGGAIVNIASVYGSVTLNNAFYASRFAADGPDGPVRDTSYAAAKGALRMLSRELATGAAPMGVRVNTVSPGMIDVGTLAGADADGFARATPLGRVGRPEEVAGAVAFLLSPDASFVTGAEIVVDGGWTLW</sequence>
<organism evidence="3 4">
    <name type="scientific">Jiangella alkaliphila</name>
    <dbReference type="NCBI Taxonomy" id="419479"/>
    <lineage>
        <taxon>Bacteria</taxon>
        <taxon>Bacillati</taxon>
        <taxon>Actinomycetota</taxon>
        <taxon>Actinomycetes</taxon>
        <taxon>Jiangellales</taxon>
        <taxon>Jiangellaceae</taxon>
        <taxon>Jiangella</taxon>
    </lineage>
</organism>
<keyword evidence="4" id="KW-1185">Reference proteome</keyword>
<dbReference type="PRINTS" id="PR00081">
    <property type="entry name" value="GDHRDH"/>
</dbReference>
<evidence type="ECO:0000313" key="4">
    <source>
        <dbReference type="Proteomes" id="UP000182977"/>
    </source>
</evidence>
<dbReference type="InterPro" id="IPR020904">
    <property type="entry name" value="Sc_DH/Rdtase_CS"/>
</dbReference>
<dbReference type="InterPro" id="IPR050259">
    <property type="entry name" value="SDR"/>
</dbReference>
<dbReference type="FunFam" id="3.40.50.720:FF:000084">
    <property type="entry name" value="Short-chain dehydrogenase reductase"/>
    <property type="match status" value="1"/>
</dbReference>
<dbReference type="RefSeq" id="WP_046768112.1">
    <property type="nucleotide sequence ID" value="NZ_KQ061224.1"/>
</dbReference>
<dbReference type="OrthoDB" id="3620221at2"/>
<accession>A0A1H2K4R4</accession>
<dbReference type="Pfam" id="PF13561">
    <property type="entry name" value="adh_short_C2"/>
    <property type="match status" value="1"/>
</dbReference>
<dbReference type="EMBL" id="LT629791">
    <property type="protein sequence ID" value="SDU63441.1"/>
    <property type="molecule type" value="Genomic_DNA"/>
</dbReference>
<gene>
    <name evidence="3" type="ORF">SAMN04488563_3403</name>
</gene>
<dbReference type="PROSITE" id="PS00061">
    <property type="entry name" value="ADH_SHORT"/>
    <property type="match status" value="1"/>
</dbReference>
<dbReference type="SUPFAM" id="SSF51735">
    <property type="entry name" value="NAD(P)-binding Rossmann-fold domains"/>
    <property type="match status" value="1"/>
</dbReference>
<dbReference type="PRINTS" id="PR00080">
    <property type="entry name" value="SDRFAMILY"/>
</dbReference>
<dbReference type="STRING" id="419479.SAMN04488563_3403"/>
<reference evidence="4" key="1">
    <citation type="submission" date="2016-10" db="EMBL/GenBank/DDBJ databases">
        <authorList>
            <person name="Varghese N."/>
            <person name="Submissions S."/>
        </authorList>
    </citation>
    <scope>NUCLEOTIDE SEQUENCE [LARGE SCALE GENOMIC DNA]</scope>
    <source>
        <strain evidence="4">DSM 45079</strain>
    </source>
</reference>
<protein>
    <submittedName>
        <fullName evidence="3">Glucose 1-dehydrogenase</fullName>
    </submittedName>
</protein>
<dbReference type="PANTHER" id="PTHR42879">
    <property type="entry name" value="3-OXOACYL-(ACYL-CARRIER-PROTEIN) REDUCTASE"/>
    <property type="match status" value="1"/>
</dbReference>
<dbReference type="Proteomes" id="UP000182977">
    <property type="component" value="Chromosome I"/>
</dbReference>
<dbReference type="PANTHER" id="PTHR42879:SF2">
    <property type="entry name" value="3-OXOACYL-[ACYL-CARRIER-PROTEIN] REDUCTASE FABG"/>
    <property type="match status" value="1"/>
</dbReference>
<dbReference type="CDD" id="cd05233">
    <property type="entry name" value="SDR_c"/>
    <property type="match status" value="1"/>
</dbReference>
<dbReference type="InterPro" id="IPR036291">
    <property type="entry name" value="NAD(P)-bd_dom_sf"/>
</dbReference>
<evidence type="ECO:0000256" key="1">
    <source>
        <dbReference type="ARBA" id="ARBA00006484"/>
    </source>
</evidence>
<evidence type="ECO:0000313" key="3">
    <source>
        <dbReference type="EMBL" id="SDU63441.1"/>
    </source>
</evidence>
<comment type="similarity">
    <text evidence="1">Belongs to the short-chain dehydrogenases/reductases (SDR) family.</text>
</comment>
<dbReference type="Gene3D" id="3.40.50.720">
    <property type="entry name" value="NAD(P)-binding Rossmann-like Domain"/>
    <property type="match status" value="1"/>
</dbReference>
<dbReference type="GO" id="GO:0016491">
    <property type="term" value="F:oxidoreductase activity"/>
    <property type="evidence" value="ECO:0007669"/>
    <property type="project" value="UniProtKB-KW"/>
</dbReference>
<evidence type="ECO:0000256" key="2">
    <source>
        <dbReference type="ARBA" id="ARBA00023002"/>
    </source>
</evidence>
<keyword evidence="2" id="KW-0560">Oxidoreductase</keyword>
<proteinExistence type="inferred from homology"/>
<dbReference type="AlphaFoldDB" id="A0A1H2K4R4"/>
<dbReference type="GO" id="GO:0032787">
    <property type="term" value="P:monocarboxylic acid metabolic process"/>
    <property type="evidence" value="ECO:0007669"/>
    <property type="project" value="UniProtKB-ARBA"/>
</dbReference>
<dbReference type="InterPro" id="IPR002347">
    <property type="entry name" value="SDR_fam"/>
</dbReference>
<name>A0A1H2K4R4_9ACTN</name>